<reference evidence="2 3" key="1">
    <citation type="journal article" date="2025" name="Microbiol. Resour. Announc.">
        <title>Draft genome sequences for Neonectria magnoliae and Neonectria punicea, canker pathogens of Liriodendron tulipifera and Acer saccharum in West Virginia.</title>
        <authorList>
            <person name="Petronek H.M."/>
            <person name="Kasson M.T."/>
            <person name="Metheny A.M."/>
            <person name="Stauder C.M."/>
            <person name="Lovett B."/>
            <person name="Lynch S.C."/>
            <person name="Garnas J.R."/>
            <person name="Kasson L.R."/>
            <person name="Stajich J.E."/>
        </authorList>
    </citation>
    <scope>NUCLEOTIDE SEQUENCE [LARGE SCALE GENOMIC DNA]</scope>
    <source>
        <strain evidence="2 3">NRRL 64653</strain>
    </source>
</reference>
<feature type="compositionally biased region" description="Low complexity" evidence="1">
    <location>
        <begin position="772"/>
        <end position="782"/>
    </location>
</feature>
<evidence type="ECO:0008006" key="4">
    <source>
        <dbReference type="Google" id="ProtNLM"/>
    </source>
</evidence>
<feature type="compositionally biased region" description="Basic residues" evidence="1">
    <location>
        <begin position="107"/>
        <end position="121"/>
    </location>
</feature>
<proteinExistence type="predicted"/>
<feature type="region of interest" description="Disordered" evidence="1">
    <location>
        <begin position="1"/>
        <end position="188"/>
    </location>
</feature>
<feature type="region of interest" description="Disordered" evidence="1">
    <location>
        <begin position="814"/>
        <end position="835"/>
    </location>
</feature>
<evidence type="ECO:0000256" key="1">
    <source>
        <dbReference type="SAM" id="MobiDB-lite"/>
    </source>
</evidence>
<feature type="compositionally biased region" description="Low complexity" evidence="1">
    <location>
        <begin position="488"/>
        <end position="514"/>
    </location>
</feature>
<feature type="region of interest" description="Disordered" evidence="1">
    <location>
        <begin position="761"/>
        <end position="786"/>
    </location>
</feature>
<feature type="compositionally biased region" description="Acidic residues" evidence="1">
    <location>
        <begin position="689"/>
        <end position="699"/>
    </location>
</feature>
<feature type="compositionally biased region" description="Polar residues" evidence="1">
    <location>
        <begin position="678"/>
        <end position="688"/>
    </location>
</feature>
<feature type="region of interest" description="Disordered" evidence="1">
    <location>
        <begin position="266"/>
        <end position="317"/>
    </location>
</feature>
<feature type="compositionally biased region" description="Polar residues" evidence="1">
    <location>
        <begin position="334"/>
        <end position="346"/>
    </location>
</feature>
<keyword evidence="3" id="KW-1185">Reference proteome</keyword>
<evidence type="ECO:0000313" key="3">
    <source>
        <dbReference type="Proteomes" id="UP001498476"/>
    </source>
</evidence>
<accession>A0ABR1GPZ9</accession>
<feature type="compositionally biased region" description="Low complexity" evidence="1">
    <location>
        <begin position="179"/>
        <end position="188"/>
    </location>
</feature>
<comment type="caution">
    <text evidence="2">The sequence shown here is derived from an EMBL/GenBank/DDBJ whole genome shotgun (WGS) entry which is preliminary data.</text>
</comment>
<feature type="compositionally biased region" description="Basic and acidic residues" evidence="1">
    <location>
        <begin position="266"/>
        <end position="305"/>
    </location>
</feature>
<sequence length="835" mass="92963">MALWPFRRRSGRKRPRSGAALSDAEGGPPISPTEGTKAGSKKKRRTEPPRPLRPDRTYSFEPGRQDSLRLDGDRRALRAHDRSGLRNNTNAWDEGDAGAWDRTPTLHNKHRNHHPTRRKDAKKREAEIKAMSNFTPVRPAAEQWTSGRPMKKDSKKAKTTSFGRREETRNSDVSLPAPGSIHSSLSSDSEIGSYTLSALDALAPRPTLRYAQCPRISPPPPPTHLQPTSHRRRLVDREPLPEATLKAHKRVDSLADDLDASDLRELMERDNRRREKRKQKEQARMERRLAKRAEEQKTEALECRKTGTPPPENLERGVVGRELAGLGIEPASAVVTSSKQRNSGESETMPDAATNAIEETPKRPLEAFHRTDTMPAEEEPAPAEEPTPVEEPTPMEVDTPREGSTITRPSEDHPSSLYSNRLTGILRSVKSRSKSTLRSERDKMVSPPPETIDEEPRRGSRDSNSSTKTARFSIRALFRFGSRRRRNSNSNLGPNSGPNSGPSSFSNTSREEMQAIAAAVRTKAQAQARALARLEGEDYYTGNYLARKPSSSVPKRTRSRFREDLPELPISPPASRVQSPEPEPPVPELPQSKIDEIESRRPMGMRYETPTSGHRSIEAQRRTPTSMERAYASPSPEAQLSTSLASIDSEGSWMSGKKDARRVALRNSLRRANHQEHGNSISDTPSNSTEEDLAITEDEYLSKLTPRPSPNHKEMGQRAEEPRPSSDEEDLVDNSDMKWGAVGSQPQVVNRATIKSVEGLLDIESENEDSESSPISPVSRSSELADVQRARSVHLGKGHVRNFSAGSAKLLEITPRLSTDRRASTDRRSSNAVVM</sequence>
<feature type="compositionally biased region" description="Basic and acidic residues" evidence="1">
    <location>
        <begin position="818"/>
        <end position="829"/>
    </location>
</feature>
<feature type="compositionally biased region" description="Polar residues" evidence="1">
    <location>
        <begin position="636"/>
        <end position="646"/>
    </location>
</feature>
<evidence type="ECO:0000313" key="2">
    <source>
        <dbReference type="EMBL" id="KAK7403963.1"/>
    </source>
</evidence>
<gene>
    <name evidence="2" type="ORF">QQX98_010240</name>
</gene>
<feature type="region of interest" description="Disordered" evidence="1">
    <location>
        <begin position="330"/>
        <end position="514"/>
    </location>
</feature>
<name>A0ABR1GPZ9_9HYPO</name>
<feature type="compositionally biased region" description="Basic and acidic residues" evidence="1">
    <location>
        <begin position="711"/>
        <end position="726"/>
    </location>
</feature>
<feature type="compositionally biased region" description="Basic and acidic residues" evidence="1">
    <location>
        <begin position="46"/>
        <end position="84"/>
    </location>
</feature>
<protein>
    <recommendedName>
        <fullName evidence="4">DUF4045 domain-containing protein</fullName>
    </recommendedName>
</protein>
<feature type="region of interest" description="Disordered" evidence="1">
    <location>
        <begin position="211"/>
        <end position="248"/>
    </location>
</feature>
<organism evidence="2 3">
    <name type="scientific">Neonectria punicea</name>
    <dbReference type="NCBI Taxonomy" id="979145"/>
    <lineage>
        <taxon>Eukaryota</taxon>
        <taxon>Fungi</taxon>
        <taxon>Dikarya</taxon>
        <taxon>Ascomycota</taxon>
        <taxon>Pezizomycotina</taxon>
        <taxon>Sordariomycetes</taxon>
        <taxon>Hypocreomycetidae</taxon>
        <taxon>Hypocreales</taxon>
        <taxon>Nectriaceae</taxon>
        <taxon>Neonectria</taxon>
    </lineage>
</organism>
<feature type="compositionally biased region" description="Basic residues" evidence="1">
    <location>
        <begin position="1"/>
        <end position="16"/>
    </location>
</feature>
<feature type="compositionally biased region" description="Basic and acidic residues" evidence="1">
    <location>
        <begin position="359"/>
        <end position="372"/>
    </location>
</feature>
<feature type="compositionally biased region" description="Basic residues" evidence="1">
    <location>
        <begin position="663"/>
        <end position="672"/>
    </location>
</feature>
<feature type="region of interest" description="Disordered" evidence="1">
    <location>
        <begin position="544"/>
        <end position="747"/>
    </location>
</feature>
<feature type="compositionally biased region" description="Acidic residues" evidence="1">
    <location>
        <begin position="761"/>
        <end position="771"/>
    </location>
</feature>
<dbReference type="Proteomes" id="UP001498476">
    <property type="component" value="Unassembled WGS sequence"/>
</dbReference>
<dbReference type="EMBL" id="JAZAVJ010000220">
    <property type="protein sequence ID" value="KAK7403963.1"/>
    <property type="molecule type" value="Genomic_DNA"/>
</dbReference>